<dbReference type="Proteomes" id="UP001206895">
    <property type="component" value="Unassembled WGS sequence"/>
</dbReference>
<organism evidence="1 2">
    <name type="scientific">Williamsia maris</name>
    <dbReference type="NCBI Taxonomy" id="72806"/>
    <lineage>
        <taxon>Bacteria</taxon>
        <taxon>Bacillati</taxon>
        <taxon>Actinomycetota</taxon>
        <taxon>Actinomycetes</taxon>
        <taxon>Mycobacteriales</taxon>
        <taxon>Nocardiaceae</taxon>
        <taxon>Williamsia</taxon>
    </lineage>
</organism>
<dbReference type="RefSeq" id="WP_253660768.1">
    <property type="nucleotide sequence ID" value="NZ_BAAAJQ010000001.1"/>
</dbReference>
<evidence type="ECO:0000313" key="1">
    <source>
        <dbReference type="EMBL" id="MCP2175718.1"/>
    </source>
</evidence>
<dbReference type="EMBL" id="JAMTCJ010000002">
    <property type="protein sequence ID" value="MCP2175718.1"/>
    <property type="molecule type" value="Genomic_DNA"/>
</dbReference>
<reference evidence="1 2" key="1">
    <citation type="submission" date="2022-06" db="EMBL/GenBank/DDBJ databases">
        <title>Genomic Encyclopedia of Archaeal and Bacterial Type Strains, Phase II (KMG-II): from individual species to whole genera.</title>
        <authorList>
            <person name="Goeker M."/>
        </authorList>
    </citation>
    <scope>NUCLEOTIDE SEQUENCE [LARGE SCALE GENOMIC DNA]</scope>
    <source>
        <strain evidence="1 2">DSM 44693</strain>
    </source>
</reference>
<protein>
    <submittedName>
        <fullName evidence="1">Uncharacterized protein</fullName>
    </submittedName>
</protein>
<name>A0ABT1HBU6_9NOCA</name>
<gene>
    <name evidence="1" type="ORF">LX13_001537</name>
</gene>
<sequence>MTHRQTFDRHALLVTTAEAVASSAGAEPLDFGTRLVGVNSRDEFALPPGWHPIDDDIAGADGTVFLAANANPTDRGRASSEVITGYSFEDMPPDLAQHRHNALANLDAVAITDRVVPAQSERGVGLWWSTQGSYQRDGSWWSAITSVVVLTPTAHRPGYYLEHSVTSTDQLRGVMRPDIQFLAQQFAIAIAQPQFSDHPVAD</sequence>
<evidence type="ECO:0000313" key="2">
    <source>
        <dbReference type="Proteomes" id="UP001206895"/>
    </source>
</evidence>
<keyword evidence="2" id="KW-1185">Reference proteome</keyword>
<comment type="caution">
    <text evidence="1">The sequence shown here is derived from an EMBL/GenBank/DDBJ whole genome shotgun (WGS) entry which is preliminary data.</text>
</comment>
<proteinExistence type="predicted"/>
<accession>A0ABT1HBU6</accession>